<evidence type="ECO:0000313" key="2">
    <source>
        <dbReference type="Proteomes" id="UP000827872"/>
    </source>
</evidence>
<reference evidence="1" key="1">
    <citation type="submission" date="2021-08" db="EMBL/GenBank/DDBJ databases">
        <title>The first chromosome-level gecko genome reveals the dynamic sex chromosomes of Neotropical dwarf geckos (Sphaerodactylidae: Sphaerodactylus).</title>
        <authorList>
            <person name="Pinto B.J."/>
            <person name="Keating S.E."/>
            <person name="Gamble T."/>
        </authorList>
    </citation>
    <scope>NUCLEOTIDE SEQUENCE</scope>
    <source>
        <strain evidence="1">TG3544</strain>
    </source>
</reference>
<accession>A0ACB8EKF9</accession>
<dbReference type="EMBL" id="CM037616">
    <property type="protein sequence ID" value="KAH7993033.1"/>
    <property type="molecule type" value="Genomic_DNA"/>
</dbReference>
<name>A0ACB8EKF9_9SAUR</name>
<sequence length="793" mass="88618">MGARGLPGGGLSHLAWGTHLGGDFWPGQVFLELAKPECMLLSQISIDLQAVVIGALHAALLSKPVECEGEVLVEKPLVKQMPERVGKVRVPCGYGLLQAKEEAKKVRVLRRMMRNCITHMLFLLVVLAINYQSCFHDKNIHLLHAAVKQAITVTNDKGLNFTSVHSFSDMLGWIDSVLLNYLYINPRLKLVGVPRLQQQSSTGILTGGISGTAGEMGKLRKTRTRKKYVYMEVSQTNQVNGDMCSDPAQQDSFRTKAVFVEFTQYNSDVNLYVTVMLLFEFPSDRPAASSIYILPFQLLHFGNGLDLPLALVICLLLFSGTFLLPNLTSTSQERGPYLWKSHSCFQLLLTLLSIAVAALHFGYIHLTNVRLMHYQKHRQAFTSFYEVAVLAHLEATFCALLLTFTAMKIVQQMHFVRRWSVFGKTFQHALRELVATTVLFLLFLLICAQCGCLAFSLTVEEFQTLSSAFSALLSALHGKMPFLPSLIQASPIMGTVYVLSYGVSVLWIGQSFLCASIVHSYRIVRSEIYHPVVGPQAYEMIEFLVKRFKWWMGFSKMKEFRHKVKFEGMDSLISHSSGISKPSRLSSPGTNFRCTSATISSFSSEELVLPESPGCDPCSTDFYLGHLPLAVNDLLDHFDRILKLLEDVCQLETSLEKTQRRMNQQRPKKNLPEERVVPLASTARLGLPRTYSAFSESALARLRAHQVRISSCSASEGSKLYARDIAPEQRSGFKAQLGSAPATGNFCPGTSAPWPSHLFKRRPKSEEGQGSQSSEVLQRQIPLKRRAWQTEGM</sequence>
<protein>
    <submittedName>
        <fullName evidence="1">Uncharacterized protein</fullName>
    </submittedName>
</protein>
<comment type="caution">
    <text evidence="1">The sequence shown here is derived from an EMBL/GenBank/DDBJ whole genome shotgun (WGS) entry which is preliminary data.</text>
</comment>
<dbReference type="Proteomes" id="UP000827872">
    <property type="component" value="Linkage Group LG03"/>
</dbReference>
<gene>
    <name evidence="1" type="ORF">K3G42_028777</name>
</gene>
<keyword evidence="2" id="KW-1185">Reference proteome</keyword>
<proteinExistence type="predicted"/>
<evidence type="ECO:0000313" key="1">
    <source>
        <dbReference type="EMBL" id="KAH7993033.1"/>
    </source>
</evidence>
<organism evidence="1 2">
    <name type="scientific">Sphaerodactylus townsendi</name>
    <dbReference type="NCBI Taxonomy" id="933632"/>
    <lineage>
        <taxon>Eukaryota</taxon>
        <taxon>Metazoa</taxon>
        <taxon>Chordata</taxon>
        <taxon>Craniata</taxon>
        <taxon>Vertebrata</taxon>
        <taxon>Euteleostomi</taxon>
        <taxon>Lepidosauria</taxon>
        <taxon>Squamata</taxon>
        <taxon>Bifurcata</taxon>
        <taxon>Gekkota</taxon>
        <taxon>Sphaerodactylidae</taxon>
        <taxon>Sphaerodactylus</taxon>
    </lineage>
</organism>